<dbReference type="InterPro" id="IPR013830">
    <property type="entry name" value="SGNH_hydro"/>
</dbReference>
<name>A0AAN7A9W8_9PEZI</name>
<evidence type="ECO:0000259" key="1">
    <source>
        <dbReference type="Pfam" id="PF13472"/>
    </source>
</evidence>
<dbReference type="PANTHER" id="PTHR14209">
    <property type="entry name" value="ISOAMYL ACETATE-HYDROLYZING ESTERASE 1"/>
    <property type="match status" value="1"/>
</dbReference>
<sequence>MDVATSSSVPSPWWLALETWELRVFEDRRSRLARGDASFPFLDSSLLSPLLPRTLGPAKRYSREPAASPRELGESSRAPICTARVMAASYPQIVLFGDSIFQGAIDPVDGFSFQAALQSKVNRRYDVINRGLSGYNTSNALAVLPQVFSPPGPGVPKIEYLFILLGANDACIQLPTNHQHVPLDKYKINLRRIITHPTISAHKPKIFIITPPPLDQIRITELDLASGHPSATRHAKISASYSEAVRQVAAENPGVTLVDLWKAVMDAAIKKTPAFDPNGPPLGYPEGQRGYLEHLLPDGLHLSSESYRIFYDLVSSFIDSNDEDRVLPEWRSAPWLEEDAYLKG</sequence>
<comment type="caution">
    <text evidence="2">The sequence shown here is derived from an EMBL/GenBank/DDBJ whole genome shotgun (WGS) entry which is preliminary data.</text>
</comment>
<organism evidence="2 3">
    <name type="scientific">Triangularia setosa</name>
    <dbReference type="NCBI Taxonomy" id="2587417"/>
    <lineage>
        <taxon>Eukaryota</taxon>
        <taxon>Fungi</taxon>
        <taxon>Dikarya</taxon>
        <taxon>Ascomycota</taxon>
        <taxon>Pezizomycotina</taxon>
        <taxon>Sordariomycetes</taxon>
        <taxon>Sordariomycetidae</taxon>
        <taxon>Sordariales</taxon>
        <taxon>Podosporaceae</taxon>
        <taxon>Triangularia</taxon>
    </lineage>
</organism>
<dbReference type="Pfam" id="PF13472">
    <property type="entry name" value="Lipase_GDSL_2"/>
    <property type="match status" value="1"/>
</dbReference>
<dbReference type="CDD" id="cd01838">
    <property type="entry name" value="Isoamyl_acetate_hydrolase_like"/>
    <property type="match status" value="1"/>
</dbReference>
<accession>A0AAN7A9W8</accession>
<reference evidence="2" key="1">
    <citation type="journal article" date="2023" name="Mol. Phylogenet. Evol.">
        <title>Genome-scale phylogeny and comparative genomics of the fungal order Sordariales.</title>
        <authorList>
            <person name="Hensen N."/>
            <person name="Bonometti L."/>
            <person name="Westerberg I."/>
            <person name="Brannstrom I.O."/>
            <person name="Guillou S."/>
            <person name="Cros-Aarteil S."/>
            <person name="Calhoun S."/>
            <person name="Haridas S."/>
            <person name="Kuo A."/>
            <person name="Mondo S."/>
            <person name="Pangilinan J."/>
            <person name="Riley R."/>
            <person name="LaButti K."/>
            <person name="Andreopoulos B."/>
            <person name="Lipzen A."/>
            <person name="Chen C."/>
            <person name="Yan M."/>
            <person name="Daum C."/>
            <person name="Ng V."/>
            <person name="Clum A."/>
            <person name="Steindorff A."/>
            <person name="Ohm R.A."/>
            <person name="Martin F."/>
            <person name="Silar P."/>
            <person name="Natvig D.O."/>
            <person name="Lalanne C."/>
            <person name="Gautier V."/>
            <person name="Ament-Velasquez S.L."/>
            <person name="Kruys A."/>
            <person name="Hutchinson M.I."/>
            <person name="Powell A.J."/>
            <person name="Barry K."/>
            <person name="Miller A.N."/>
            <person name="Grigoriev I.V."/>
            <person name="Debuchy R."/>
            <person name="Gladieux P."/>
            <person name="Hiltunen Thoren M."/>
            <person name="Johannesson H."/>
        </authorList>
    </citation>
    <scope>NUCLEOTIDE SEQUENCE</scope>
    <source>
        <strain evidence="2">CBS 892.96</strain>
    </source>
</reference>
<dbReference type="EMBL" id="MU866138">
    <property type="protein sequence ID" value="KAK4178465.1"/>
    <property type="molecule type" value="Genomic_DNA"/>
</dbReference>
<dbReference type="InterPro" id="IPR036514">
    <property type="entry name" value="SGNH_hydro_sf"/>
</dbReference>
<evidence type="ECO:0000313" key="3">
    <source>
        <dbReference type="Proteomes" id="UP001302321"/>
    </source>
</evidence>
<dbReference type="AlphaFoldDB" id="A0AAN7A9W8"/>
<keyword evidence="2" id="KW-0378">Hydrolase</keyword>
<protein>
    <submittedName>
        <fullName evidence="2">SGNH hydrolase-type esterase domain-containing protein</fullName>
    </submittedName>
</protein>
<proteinExistence type="predicted"/>
<reference evidence="2" key="2">
    <citation type="submission" date="2023-05" db="EMBL/GenBank/DDBJ databases">
        <authorList>
            <consortium name="Lawrence Berkeley National Laboratory"/>
            <person name="Steindorff A."/>
            <person name="Hensen N."/>
            <person name="Bonometti L."/>
            <person name="Westerberg I."/>
            <person name="Brannstrom I.O."/>
            <person name="Guillou S."/>
            <person name="Cros-Aarteil S."/>
            <person name="Calhoun S."/>
            <person name="Haridas S."/>
            <person name="Kuo A."/>
            <person name="Mondo S."/>
            <person name="Pangilinan J."/>
            <person name="Riley R."/>
            <person name="Labutti K."/>
            <person name="Andreopoulos B."/>
            <person name="Lipzen A."/>
            <person name="Chen C."/>
            <person name="Yanf M."/>
            <person name="Daum C."/>
            <person name="Ng V."/>
            <person name="Clum A."/>
            <person name="Ohm R."/>
            <person name="Martin F."/>
            <person name="Silar P."/>
            <person name="Natvig D."/>
            <person name="Lalanne C."/>
            <person name="Gautier V."/>
            <person name="Ament-Velasquez S.L."/>
            <person name="Kruys A."/>
            <person name="Hutchinson M.I."/>
            <person name="Powell A.J."/>
            <person name="Barry K."/>
            <person name="Miller A.N."/>
            <person name="Grigoriev I.V."/>
            <person name="Debuchy R."/>
            <person name="Gladieux P."/>
            <person name="Thoren M.H."/>
            <person name="Johannesson H."/>
        </authorList>
    </citation>
    <scope>NUCLEOTIDE SEQUENCE</scope>
    <source>
        <strain evidence="2">CBS 892.96</strain>
    </source>
</reference>
<evidence type="ECO:0000313" key="2">
    <source>
        <dbReference type="EMBL" id="KAK4178465.1"/>
    </source>
</evidence>
<dbReference type="Gene3D" id="3.40.50.1110">
    <property type="entry name" value="SGNH hydrolase"/>
    <property type="match status" value="1"/>
</dbReference>
<feature type="domain" description="SGNH hydrolase-type esterase" evidence="1">
    <location>
        <begin position="95"/>
        <end position="309"/>
    </location>
</feature>
<dbReference type="PANTHER" id="PTHR14209:SF19">
    <property type="entry name" value="ISOAMYL ACETATE-HYDROLYZING ESTERASE 1 HOMOLOG"/>
    <property type="match status" value="1"/>
</dbReference>
<dbReference type="Proteomes" id="UP001302321">
    <property type="component" value="Unassembled WGS sequence"/>
</dbReference>
<gene>
    <name evidence="2" type="ORF">QBC36DRAFT_324879</name>
</gene>
<dbReference type="GO" id="GO:0016787">
    <property type="term" value="F:hydrolase activity"/>
    <property type="evidence" value="ECO:0007669"/>
    <property type="project" value="UniProtKB-KW"/>
</dbReference>
<dbReference type="InterPro" id="IPR045136">
    <property type="entry name" value="Iah1-like"/>
</dbReference>
<dbReference type="SUPFAM" id="SSF52266">
    <property type="entry name" value="SGNH hydrolase"/>
    <property type="match status" value="1"/>
</dbReference>
<keyword evidence="3" id="KW-1185">Reference proteome</keyword>